<organism evidence="2 3">
    <name type="scientific">Thiolapillus brandeum</name>
    <dbReference type="NCBI Taxonomy" id="1076588"/>
    <lineage>
        <taxon>Bacteria</taxon>
        <taxon>Pseudomonadati</taxon>
        <taxon>Pseudomonadota</taxon>
        <taxon>Gammaproteobacteria</taxon>
        <taxon>Chromatiales</taxon>
        <taxon>Sedimenticolaceae</taxon>
        <taxon>Thiolapillus</taxon>
    </lineage>
</organism>
<evidence type="ECO:0000313" key="3">
    <source>
        <dbReference type="Proteomes" id="UP000031631"/>
    </source>
</evidence>
<keyword evidence="1" id="KW-0732">Signal</keyword>
<sequence>MRYPVWLILCLLIPGASVMAEITVETGRNTGLRTWKWSHHGVSLRLVQRLPDQTRAYVMGKGFPRDAADELATSCFFGSMFRNDGKLPMDFDLREWKVVQNGKKNGMKVRETWKQRYRERDDISDSARIGLNWSLMPTVQHFEPGDYNWGMTVYGLPPGEKFDLHLKVVLDGKPLEAVIPGLQCAPETVEKPVS</sequence>
<keyword evidence="3" id="KW-1185">Reference proteome</keyword>
<feature type="signal peptide" evidence="1">
    <location>
        <begin position="1"/>
        <end position="20"/>
    </location>
</feature>
<evidence type="ECO:0000256" key="1">
    <source>
        <dbReference type="SAM" id="SignalP"/>
    </source>
</evidence>
<dbReference type="AlphaFoldDB" id="A0A7U6GII0"/>
<accession>A0A7U6GII0</accession>
<dbReference type="KEGG" id="tbn:TBH_C1324"/>
<evidence type="ECO:0000313" key="2">
    <source>
        <dbReference type="EMBL" id="BAO44249.1"/>
    </source>
</evidence>
<protein>
    <submittedName>
        <fullName evidence="2">Uncharacterized protein</fullName>
    </submittedName>
</protein>
<gene>
    <name evidence="2" type="ORF">TBH_C1324</name>
</gene>
<reference evidence="2 3" key="1">
    <citation type="journal article" date="2014" name="PLoS ONE">
        <title>Physiological and genomic features of a novel sulfur-oxidizing gammaproteobacterium belonging to a previously uncultivated symbiotic lineage isolated from a hydrothermal vent.</title>
        <authorList>
            <person name="Nunoura T."/>
            <person name="Takaki Y."/>
            <person name="Kazama H."/>
            <person name="Kakuta J."/>
            <person name="Shimamura S."/>
            <person name="Makita H."/>
            <person name="Hirai M."/>
            <person name="Miyazaki M."/>
            <person name="Takai K."/>
        </authorList>
    </citation>
    <scope>NUCLEOTIDE SEQUENCE [LARGE SCALE GENOMIC DNA]</scope>
    <source>
        <strain evidence="2 3">Hiromi1</strain>
    </source>
</reference>
<name>A0A7U6GII0_9GAMM</name>
<dbReference type="Proteomes" id="UP000031631">
    <property type="component" value="Chromosome"/>
</dbReference>
<proteinExistence type="predicted"/>
<dbReference type="EMBL" id="AP012273">
    <property type="protein sequence ID" value="BAO44249.1"/>
    <property type="molecule type" value="Genomic_DNA"/>
</dbReference>
<feature type="chain" id="PRO_5030919562" evidence="1">
    <location>
        <begin position="21"/>
        <end position="194"/>
    </location>
</feature>